<accession>A0ABD5YSS5</accession>
<dbReference type="EMBL" id="JBHTAX010000001">
    <property type="protein sequence ID" value="MFC7191442.1"/>
    <property type="molecule type" value="Genomic_DNA"/>
</dbReference>
<organism evidence="2 3">
    <name type="scientific">Halocatena marina</name>
    <dbReference type="NCBI Taxonomy" id="2934937"/>
    <lineage>
        <taxon>Archaea</taxon>
        <taxon>Methanobacteriati</taxon>
        <taxon>Methanobacteriota</taxon>
        <taxon>Stenosarchaea group</taxon>
        <taxon>Halobacteria</taxon>
        <taxon>Halobacteriales</taxon>
        <taxon>Natronomonadaceae</taxon>
        <taxon>Halocatena</taxon>
    </lineage>
</organism>
<name>A0ABD5YSS5_9EURY</name>
<gene>
    <name evidence="2" type="ORF">ACFQL7_17645</name>
</gene>
<proteinExistence type="predicted"/>
<dbReference type="InterPro" id="IPR002347">
    <property type="entry name" value="SDR_fam"/>
</dbReference>
<reference evidence="2 3" key="1">
    <citation type="journal article" date="2019" name="Int. J. Syst. Evol. Microbiol.">
        <title>The Global Catalogue of Microorganisms (GCM) 10K type strain sequencing project: providing services to taxonomists for standard genome sequencing and annotation.</title>
        <authorList>
            <consortium name="The Broad Institute Genomics Platform"/>
            <consortium name="The Broad Institute Genome Sequencing Center for Infectious Disease"/>
            <person name="Wu L."/>
            <person name="Ma J."/>
        </authorList>
    </citation>
    <scope>NUCLEOTIDE SEQUENCE [LARGE SCALE GENOMIC DNA]</scope>
    <source>
        <strain evidence="2 3">RDMS1</strain>
    </source>
</reference>
<dbReference type="RefSeq" id="WP_390206177.1">
    <property type="nucleotide sequence ID" value="NZ_JBHSZC010000001.1"/>
</dbReference>
<dbReference type="Gene3D" id="3.40.50.720">
    <property type="entry name" value="NAD(P)-binding Rossmann-like Domain"/>
    <property type="match status" value="1"/>
</dbReference>
<comment type="caution">
    <text evidence="2">The sequence shown here is derived from an EMBL/GenBank/DDBJ whole genome shotgun (WGS) entry which is preliminary data.</text>
</comment>
<evidence type="ECO:0000313" key="2">
    <source>
        <dbReference type="EMBL" id="MFC7191442.1"/>
    </source>
</evidence>
<feature type="region of interest" description="Disordered" evidence="1">
    <location>
        <begin position="1"/>
        <end position="21"/>
    </location>
</feature>
<dbReference type="InterPro" id="IPR036291">
    <property type="entry name" value="NAD(P)-bd_dom_sf"/>
</dbReference>
<dbReference type="Pfam" id="PF13561">
    <property type="entry name" value="adh_short_C2"/>
    <property type="match status" value="1"/>
</dbReference>
<evidence type="ECO:0000313" key="3">
    <source>
        <dbReference type="Proteomes" id="UP001596417"/>
    </source>
</evidence>
<sequence>MSGPRLENVMKGQAESQSRPYEEVERAFREVSPMDEFVTAQDVADAVLFLCSERADRMTGQDLNVTAGIVMY</sequence>
<evidence type="ECO:0000256" key="1">
    <source>
        <dbReference type="SAM" id="MobiDB-lite"/>
    </source>
</evidence>
<dbReference type="AlphaFoldDB" id="A0ABD5YSS5"/>
<dbReference type="Proteomes" id="UP001596417">
    <property type="component" value="Unassembled WGS sequence"/>
</dbReference>
<keyword evidence="3" id="KW-1185">Reference proteome</keyword>
<protein>
    <submittedName>
        <fullName evidence="2">SDR family oxidoreductase</fullName>
    </submittedName>
</protein>
<dbReference type="SUPFAM" id="SSF51735">
    <property type="entry name" value="NAD(P)-binding Rossmann-fold domains"/>
    <property type="match status" value="1"/>
</dbReference>